<evidence type="ECO:0000313" key="2">
    <source>
        <dbReference type="EMBL" id="KIW68173.1"/>
    </source>
</evidence>
<dbReference type="PROSITE" id="PS50181">
    <property type="entry name" value="FBOX"/>
    <property type="match status" value="1"/>
</dbReference>
<dbReference type="InterPro" id="IPR001810">
    <property type="entry name" value="F-box_dom"/>
</dbReference>
<dbReference type="HOGENOM" id="CLU_563853_0_0_1"/>
<dbReference type="InterPro" id="IPR032675">
    <property type="entry name" value="LRR_dom_sf"/>
</dbReference>
<accession>A0A0D2FJA2</accession>
<dbReference type="EMBL" id="KN846958">
    <property type="protein sequence ID" value="KIW68173.1"/>
    <property type="molecule type" value="Genomic_DNA"/>
</dbReference>
<protein>
    <recommendedName>
        <fullName evidence="1">F-box domain-containing protein</fullName>
    </recommendedName>
</protein>
<dbReference type="InterPro" id="IPR036047">
    <property type="entry name" value="F-box-like_dom_sf"/>
</dbReference>
<dbReference type="AlphaFoldDB" id="A0A0D2FJA2"/>
<reference evidence="2 3" key="1">
    <citation type="submission" date="2015-01" db="EMBL/GenBank/DDBJ databases">
        <title>The Genome Sequence of Capronia semiimmersa CBS27337.</title>
        <authorList>
            <consortium name="The Broad Institute Genomics Platform"/>
            <person name="Cuomo C."/>
            <person name="de Hoog S."/>
            <person name="Gorbushina A."/>
            <person name="Stielow B."/>
            <person name="Teixiera M."/>
            <person name="Abouelleil A."/>
            <person name="Chapman S.B."/>
            <person name="Priest M."/>
            <person name="Young S.K."/>
            <person name="Wortman J."/>
            <person name="Nusbaum C."/>
            <person name="Birren B."/>
        </authorList>
    </citation>
    <scope>NUCLEOTIDE SEQUENCE [LARGE SCALE GENOMIC DNA]</scope>
    <source>
        <strain evidence="2 3">CBS 27337</strain>
    </source>
</reference>
<proteinExistence type="predicted"/>
<dbReference type="CDD" id="cd09917">
    <property type="entry name" value="F-box_SF"/>
    <property type="match status" value="1"/>
</dbReference>
<dbReference type="STRING" id="5601.A0A0D2FJA2"/>
<sequence>MDELPVELVRHLCLFLDRPSLCAFRLSCKAFAEIGEEHLFRDLEFRLYPNHHRLHQLKLLAAKPSVASRLRCVSLESGVQLEYADYRYWQTQVYQDKKTAWERSVTARGASREEYTQFHEQLQARFTTDMPRRYDLYRWHLDQQAAAMAEWDVRNKLRRILSSLRGFSPALRFKMIMAEPQIQLEELEAFDPDKFASDKPYDPDPRRRVSNRRQHCLDHFVNFLAAANLSHGGVEDLTAVDVPHQLLTLHVRHGSQVLDETFQGLRKLEMTVGAFPHSDWLARGGNGDVYQGGRNLAARRLRMLLNHPSNLERLSLEFPVGQESEYSFDLFDRTNLDRFPRLWLPHLRSLALRHFRCTWADLEALLDEGRNLNSLALRDCRLETGSIIDLLEYLRRRRLRLATVEILGTWYVDEDCGQWHSHTESDFTGCSASTSYEGPYARAGTRYRVDNFIQGKGECPFPRWTVEDDPPHVWEQTGDTSWHFIAGQPHH</sequence>
<evidence type="ECO:0000259" key="1">
    <source>
        <dbReference type="PROSITE" id="PS50181"/>
    </source>
</evidence>
<gene>
    <name evidence="2" type="ORF">PV04_04134</name>
</gene>
<dbReference type="Pfam" id="PF00646">
    <property type="entry name" value="F-box"/>
    <property type="match status" value="1"/>
</dbReference>
<dbReference type="SUPFAM" id="SSF81383">
    <property type="entry name" value="F-box domain"/>
    <property type="match status" value="1"/>
</dbReference>
<name>A0A0D2FJA2_9EURO</name>
<evidence type="ECO:0000313" key="3">
    <source>
        <dbReference type="Proteomes" id="UP000054266"/>
    </source>
</evidence>
<dbReference type="Gene3D" id="3.80.10.10">
    <property type="entry name" value="Ribonuclease Inhibitor"/>
    <property type="match status" value="1"/>
</dbReference>
<dbReference type="SUPFAM" id="SSF52047">
    <property type="entry name" value="RNI-like"/>
    <property type="match status" value="1"/>
</dbReference>
<dbReference type="Proteomes" id="UP000054266">
    <property type="component" value="Unassembled WGS sequence"/>
</dbReference>
<keyword evidence="3" id="KW-1185">Reference proteome</keyword>
<organism evidence="2 3">
    <name type="scientific">Phialophora macrospora</name>
    <dbReference type="NCBI Taxonomy" id="1851006"/>
    <lineage>
        <taxon>Eukaryota</taxon>
        <taxon>Fungi</taxon>
        <taxon>Dikarya</taxon>
        <taxon>Ascomycota</taxon>
        <taxon>Pezizomycotina</taxon>
        <taxon>Eurotiomycetes</taxon>
        <taxon>Chaetothyriomycetidae</taxon>
        <taxon>Chaetothyriales</taxon>
        <taxon>Herpotrichiellaceae</taxon>
        <taxon>Phialophora</taxon>
    </lineage>
</organism>
<feature type="domain" description="F-box" evidence="1">
    <location>
        <begin position="1"/>
        <end position="43"/>
    </location>
</feature>